<keyword evidence="3 6" id="KW-0863">Zinc-finger</keyword>
<evidence type="ECO:0000256" key="4">
    <source>
        <dbReference type="ARBA" id="ARBA00022833"/>
    </source>
</evidence>
<keyword evidence="4" id="KW-0862">Zinc</keyword>
<accession>A0A3N4LSE2</accession>
<evidence type="ECO:0000313" key="10">
    <source>
        <dbReference type="Proteomes" id="UP000267821"/>
    </source>
</evidence>
<dbReference type="InParanoid" id="A0A3N4LSE2"/>
<evidence type="ECO:0000256" key="5">
    <source>
        <dbReference type="ARBA" id="ARBA00044085"/>
    </source>
</evidence>
<dbReference type="Proteomes" id="UP000267821">
    <property type="component" value="Unassembled WGS sequence"/>
</dbReference>
<dbReference type="Gene3D" id="3.30.160.60">
    <property type="entry name" value="Classic Zinc Finger"/>
    <property type="match status" value="2"/>
</dbReference>
<dbReference type="PANTHER" id="PTHR14003:SF19">
    <property type="entry name" value="YY2 TRANSCRIPTION FACTOR"/>
    <property type="match status" value="1"/>
</dbReference>
<feature type="domain" description="C2H2-type" evidence="8">
    <location>
        <begin position="1"/>
        <end position="19"/>
    </location>
</feature>
<organism evidence="9 10">
    <name type="scientific">Terfezia boudieri ATCC MYA-4762</name>
    <dbReference type="NCBI Taxonomy" id="1051890"/>
    <lineage>
        <taxon>Eukaryota</taxon>
        <taxon>Fungi</taxon>
        <taxon>Dikarya</taxon>
        <taxon>Ascomycota</taxon>
        <taxon>Pezizomycotina</taxon>
        <taxon>Pezizomycetes</taxon>
        <taxon>Pezizales</taxon>
        <taxon>Pezizaceae</taxon>
        <taxon>Terfezia</taxon>
    </lineage>
</organism>
<dbReference type="InterPro" id="IPR036236">
    <property type="entry name" value="Znf_C2H2_sf"/>
</dbReference>
<keyword evidence="1" id="KW-0479">Metal-binding</keyword>
<feature type="region of interest" description="Disordered" evidence="7">
    <location>
        <begin position="1"/>
        <end position="49"/>
    </location>
</feature>
<name>A0A3N4LSE2_9PEZI</name>
<proteinExistence type="predicted"/>
<dbReference type="GO" id="GO:0005667">
    <property type="term" value="C:transcription regulator complex"/>
    <property type="evidence" value="ECO:0007669"/>
    <property type="project" value="TreeGrafter"/>
</dbReference>
<evidence type="ECO:0000256" key="3">
    <source>
        <dbReference type="ARBA" id="ARBA00022771"/>
    </source>
</evidence>
<gene>
    <name evidence="9" type="ORF">L211DRAFT_784759</name>
</gene>
<feature type="domain" description="C2H2-type" evidence="8">
    <location>
        <begin position="20"/>
        <end position="49"/>
    </location>
</feature>
<dbReference type="AlphaFoldDB" id="A0A3N4LSE2"/>
<dbReference type="GO" id="GO:0000785">
    <property type="term" value="C:chromatin"/>
    <property type="evidence" value="ECO:0007669"/>
    <property type="project" value="TreeGrafter"/>
</dbReference>
<dbReference type="PANTHER" id="PTHR14003">
    <property type="entry name" value="TRANSCRIPTIONAL REPRESSOR PROTEIN YY"/>
    <property type="match status" value="1"/>
</dbReference>
<feature type="compositionally biased region" description="Basic residues" evidence="7">
    <location>
        <begin position="40"/>
        <end position="49"/>
    </location>
</feature>
<dbReference type="SUPFAM" id="SSF57667">
    <property type="entry name" value="beta-beta-alpha zinc fingers"/>
    <property type="match status" value="1"/>
</dbReference>
<evidence type="ECO:0000256" key="2">
    <source>
        <dbReference type="ARBA" id="ARBA00022737"/>
    </source>
</evidence>
<keyword evidence="2" id="KW-0677">Repeat</keyword>
<feature type="non-terminal residue" evidence="9">
    <location>
        <position position="1"/>
    </location>
</feature>
<dbReference type="GO" id="GO:0008270">
    <property type="term" value="F:zinc ion binding"/>
    <property type="evidence" value="ECO:0007669"/>
    <property type="project" value="UniProtKB-KW"/>
</dbReference>
<dbReference type="OrthoDB" id="3437960at2759"/>
<dbReference type="FunFam" id="3.30.160.60:FF:002343">
    <property type="entry name" value="Zinc finger protein 33A"/>
    <property type="match status" value="1"/>
</dbReference>
<dbReference type="InterPro" id="IPR013087">
    <property type="entry name" value="Znf_C2H2_type"/>
</dbReference>
<dbReference type="STRING" id="1051890.A0A3N4LSE2"/>
<evidence type="ECO:0000256" key="6">
    <source>
        <dbReference type="PROSITE-ProRule" id="PRU00042"/>
    </source>
</evidence>
<evidence type="ECO:0000313" key="9">
    <source>
        <dbReference type="EMBL" id="RPB24598.1"/>
    </source>
</evidence>
<dbReference type="EMBL" id="ML121541">
    <property type="protein sequence ID" value="RPB24598.1"/>
    <property type="molecule type" value="Genomic_DNA"/>
</dbReference>
<dbReference type="PROSITE" id="PS50157">
    <property type="entry name" value="ZINC_FINGER_C2H2_2"/>
    <property type="match status" value="2"/>
</dbReference>
<protein>
    <recommendedName>
        <fullName evidence="5">C2H2 type master regulator of conidiophore development brlA</fullName>
    </recommendedName>
</protein>
<dbReference type="GO" id="GO:0000978">
    <property type="term" value="F:RNA polymerase II cis-regulatory region sequence-specific DNA binding"/>
    <property type="evidence" value="ECO:0007669"/>
    <property type="project" value="TreeGrafter"/>
</dbReference>
<keyword evidence="10" id="KW-1185">Reference proteome</keyword>
<evidence type="ECO:0000259" key="8">
    <source>
        <dbReference type="PROSITE" id="PS50157"/>
    </source>
</evidence>
<evidence type="ECO:0000256" key="1">
    <source>
        <dbReference type="ARBA" id="ARBA00022723"/>
    </source>
</evidence>
<dbReference type="GO" id="GO:0000981">
    <property type="term" value="F:DNA-binding transcription factor activity, RNA polymerase II-specific"/>
    <property type="evidence" value="ECO:0007669"/>
    <property type="project" value="TreeGrafter"/>
</dbReference>
<reference evidence="9 10" key="1">
    <citation type="journal article" date="2018" name="Nat. Ecol. Evol.">
        <title>Pezizomycetes genomes reveal the molecular basis of ectomycorrhizal truffle lifestyle.</title>
        <authorList>
            <person name="Murat C."/>
            <person name="Payen T."/>
            <person name="Noel B."/>
            <person name="Kuo A."/>
            <person name="Morin E."/>
            <person name="Chen J."/>
            <person name="Kohler A."/>
            <person name="Krizsan K."/>
            <person name="Balestrini R."/>
            <person name="Da Silva C."/>
            <person name="Montanini B."/>
            <person name="Hainaut M."/>
            <person name="Levati E."/>
            <person name="Barry K.W."/>
            <person name="Belfiori B."/>
            <person name="Cichocki N."/>
            <person name="Clum A."/>
            <person name="Dockter R.B."/>
            <person name="Fauchery L."/>
            <person name="Guy J."/>
            <person name="Iotti M."/>
            <person name="Le Tacon F."/>
            <person name="Lindquist E.A."/>
            <person name="Lipzen A."/>
            <person name="Malagnac F."/>
            <person name="Mello A."/>
            <person name="Molinier V."/>
            <person name="Miyauchi S."/>
            <person name="Poulain J."/>
            <person name="Riccioni C."/>
            <person name="Rubini A."/>
            <person name="Sitrit Y."/>
            <person name="Splivallo R."/>
            <person name="Traeger S."/>
            <person name="Wang M."/>
            <person name="Zifcakova L."/>
            <person name="Wipf D."/>
            <person name="Zambonelli A."/>
            <person name="Paolocci F."/>
            <person name="Nowrousian M."/>
            <person name="Ottonello S."/>
            <person name="Baldrian P."/>
            <person name="Spatafora J.W."/>
            <person name="Henrissat B."/>
            <person name="Nagy L.G."/>
            <person name="Aury J.M."/>
            <person name="Wincker P."/>
            <person name="Grigoriev I.V."/>
            <person name="Bonfante P."/>
            <person name="Martin F.M."/>
        </authorList>
    </citation>
    <scope>NUCLEOTIDE SEQUENCE [LARGE SCALE GENOMIC DNA]</scope>
    <source>
        <strain evidence="9 10">ATCC MYA-4762</strain>
    </source>
</reference>
<sequence>FRDASGLSRHRRIHSGNRPYKCPYPEFQKRFTRRTTLTTHQKRHMSQSK</sequence>
<evidence type="ECO:0000256" key="7">
    <source>
        <dbReference type="SAM" id="MobiDB-lite"/>
    </source>
</evidence>